<keyword evidence="2 4" id="KW-0238">DNA-binding</keyword>
<feature type="DNA-binding region" description="H-T-H motif" evidence="4">
    <location>
        <begin position="30"/>
        <end position="49"/>
    </location>
</feature>
<dbReference type="Gene3D" id="1.10.357.10">
    <property type="entry name" value="Tetracycline Repressor, domain 2"/>
    <property type="match status" value="1"/>
</dbReference>
<proteinExistence type="predicted"/>
<reference evidence="6" key="1">
    <citation type="journal article" date="2014" name="Int. J. Syst. Evol. Microbiol.">
        <title>Complete genome sequence of Corynebacterium casei LMG S-19264T (=DSM 44701T), isolated from a smear-ripened cheese.</title>
        <authorList>
            <consortium name="US DOE Joint Genome Institute (JGI-PGF)"/>
            <person name="Walter F."/>
            <person name="Albersmeier A."/>
            <person name="Kalinowski J."/>
            <person name="Ruckert C."/>
        </authorList>
    </citation>
    <scope>NUCLEOTIDE SEQUENCE</scope>
    <source>
        <strain evidence="6">KCTC 42650</strain>
    </source>
</reference>
<evidence type="ECO:0000313" key="6">
    <source>
        <dbReference type="EMBL" id="GHF68950.1"/>
    </source>
</evidence>
<sequence length="199" mass="22056">MAYLSREERREQIRNTAADILSRESLAAATVRRIAQETGCSLGQIHHHFDSAAALRAEAVGQVWARLETLLLPVLRDLPPRKRLLAILACSQDQLPAEFAETLDTAERLWKEVWDIRQEEPVRAAICEVLLKMRGELRLALEDGIAAGAFPSGIDICDVSMRLMAATHGYDLLEDAGVTADAPCDKIAFLERLLDLEGL</sequence>
<dbReference type="EMBL" id="BNCJ01000022">
    <property type="protein sequence ID" value="GHF68950.1"/>
    <property type="molecule type" value="Genomic_DNA"/>
</dbReference>
<dbReference type="SUPFAM" id="SSF46689">
    <property type="entry name" value="Homeodomain-like"/>
    <property type="match status" value="1"/>
</dbReference>
<feature type="domain" description="HTH tetR-type" evidence="5">
    <location>
        <begin position="7"/>
        <end position="67"/>
    </location>
</feature>
<dbReference type="InterPro" id="IPR036271">
    <property type="entry name" value="Tet_transcr_reg_TetR-rel_C_sf"/>
</dbReference>
<keyword evidence="3" id="KW-0804">Transcription</keyword>
<keyword evidence="1" id="KW-0805">Transcription regulation</keyword>
<evidence type="ECO:0000256" key="4">
    <source>
        <dbReference type="PROSITE-ProRule" id="PRU00335"/>
    </source>
</evidence>
<dbReference type="InterPro" id="IPR001647">
    <property type="entry name" value="HTH_TetR"/>
</dbReference>
<dbReference type="SUPFAM" id="SSF48498">
    <property type="entry name" value="Tetracyclin repressor-like, C-terminal domain"/>
    <property type="match status" value="1"/>
</dbReference>
<dbReference type="RefSeq" id="WP_189682386.1">
    <property type="nucleotide sequence ID" value="NZ_BNCJ01000022.1"/>
</dbReference>
<evidence type="ECO:0000259" key="5">
    <source>
        <dbReference type="PROSITE" id="PS50977"/>
    </source>
</evidence>
<evidence type="ECO:0000313" key="7">
    <source>
        <dbReference type="Proteomes" id="UP000626220"/>
    </source>
</evidence>
<dbReference type="PROSITE" id="PS50977">
    <property type="entry name" value="HTH_TETR_2"/>
    <property type="match status" value="1"/>
</dbReference>
<dbReference type="Proteomes" id="UP000626220">
    <property type="component" value="Unassembled WGS sequence"/>
</dbReference>
<evidence type="ECO:0000256" key="3">
    <source>
        <dbReference type="ARBA" id="ARBA00023163"/>
    </source>
</evidence>
<dbReference type="GO" id="GO:0003677">
    <property type="term" value="F:DNA binding"/>
    <property type="evidence" value="ECO:0007669"/>
    <property type="project" value="UniProtKB-UniRule"/>
</dbReference>
<evidence type="ECO:0000256" key="2">
    <source>
        <dbReference type="ARBA" id="ARBA00023125"/>
    </source>
</evidence>
<dbReference type="Pfam" id="PF00440">
    <property type="entry name" value="TetR_N"/>
    <property type="match status" value="1"/>
</dbReference>
<accession>A0A8J3MAE8</accession>
<reference evidence="6" key="2">
    <citation type="submission" date="2020-09" db="EMBL/GenBank/DDBJ databases">
        <authorList>
            <person name="Sun Q."/>
            <person name="Kim S."/>
        </authorList>
    </citation>
    <scope>NUCLEOTIDE SEQUENCE</scope>
    <source>
        <strain evidence="6">KCTC 42650</strain>
    </source>
</reference>
<dbReference type="InterPro" id="IPR009057">
    <property type="entry name" value="Homeodomain-like_sf"/>
</dbReference>
<dbReference type="PANTHER" id="PTHR47506">
    <property type="entry name" value="TRANSCRIPTIONAL REGULATORY PROTEIN"/>
    <property type="match status" value="1"/>
</dbReference>
<organism evidence="6 7">
    <name type="scientific">Seohaeicola zhoushanensis</name>
    <dbReference type="NCBI Taxonomy" id="1569283"/>
    <lineage>
        <taxon>Bacteria</taxon>
        <taxon>Pseudomonadati</taxon>
        <taxon>Pseudomonadota</taxon>
        <taxon>Alphaproteobacteria</taxon>
        <taxon>Rhodobacterales</taxon>
        <taxon>Roseobacteraceae</taxon>
        <taxon>Seohaeicola</taxon>
    </lineage>
</organism>
<dbReference type="AlphaFoldDB" id="A0A8J3MAE8"/>
<name>A0A8J3MAE8_9RHOB</name>
<dbReference type="PANTHER" id="PTHR47506:SF6">
    <property type="entry name" value="HTH-TYPE TRANSCRIPTIONAL REPRESSOR NEMR"/>
    <property type="match status" value="1"/>
</dbReference>
<evidence type="ECO:0000256" key="1">
    <source>
        <dbReference type="ARBA" id="ARBA00023015"/>
    </source>
</evidence>
<protein>
    <submittedName>
        <fullName evidence="6">TetR family transcriptional regulator</fullName>
    </submittedName>
</protein>
<keyword evidence="7" id="KW-1185">Reference proteome</keyword>
<comment type="caution">
    <text evidence="6">The sequence shown here is derived from an EMBL/GenBank/DDBJ whole genome shotgun (WGS) entry which is preliminary data.</text>
</comment>
<gene>
    <name evidence="6" type="ORF">GCM10017056_45060</name>
</gene>